<evidence type="ECO:0000313" key="1">
    <source>
        <dbReference type="EMBL" id="KAI9896885.1"/>
    </source>
</evidence>
<comment type="caution">
    <text evidence="1">The sequence shown here is derived from an EMBL/GenBank/DDBJ whole genome shotgun (WGS) entry which is preliminary data.</text>
</comment>
<evidence type="ECO:0000313" key="2">
    <source>
        <dbReference type="Proteomes" id="UP001163324"/>
    </source>
</evidence>
<protein>
    <submittedName>
        <fullName evidence="1">Uncharacterized protein</fullName>
    </submittedName>
</protein>
<name>A0ACC0URY1_9HYPO</name>
<sequence length="653" mass="73827">MNSDEHLELDRPCQHCKVLFINDAEQGGAIKLTKQGVRYVDFGRNRSSPRSNHAGVSVDSPKTELKLDYEREDSLPHMPDFLQTATDGCSFCSLLRDDIGRAWLSRKADLERQQNGFIEIVSADLMVAGISYRFDEDVSSRWGLEELTETNIGLTSMHVYFAIRWENGEVEYSLTYDVYADAADFWGNEEPQGGHRMALSYCWGSEKQAEQQLKTTSSSLRRHLNRIIISKLPKTVADAVQLCKALGIRYLWVDALCIIQDDKDDWAQEASEMANVYSNSHVTLCILRGSSCLEGFLESKYAPRTLGVKFSSALDPAVTGKLYLRMLRPPEETIDVVSLALKGTPSQRAQVPGHLDFENSVWQTRAWTFQEARLSPRKLYVGENMFHMSCGSVRESADGSGFFDGLGSMDAHDDASFDQQHQHQHQQHHMQQWYGLVSDYAKRNLTYEKDRFPAFAAIARTFSDQFPGEEYVAGLWKSDLHRGLLWTPGSSTTFEDHFRLPDHGYVAPSWSWARRRHSVAWVQGKDDDKSVFVPECRWLDIGIAHASMNTFGSITSAHIQMSARAMQLFPPAAGRKLSRAPDEEVVYLGFGFYFTIKSGAGEYMADLHLDWLLLGCERGKYPDGPIDELWMVLVASSTLEVRDSGWAPRVSDK</sequence>
<keyword evidence="2" id="KW-1185">Reference proteome</keyword>
<gene>
    <name evidence="1" type="ORF">N3K66_007907</name>
</gene>
<organism evidence="1 2">
    <name type="scientific">Trichothecium roseum</name>
    <dbReference type="NCBI Taxonomy" id="47278"/>
    <lineage>
        <taxon>Eukaryota</taxon>
        <taxon>Fungi</taxon>
        <taxon>Dikarya</taxon>
        <taxon>Ascomycota</taxon>
        <taxon>Pezizomycotina</taxon>
        <taxon>Sordariomycetes</taxon>
        <taxon>Hypocreomycetidae</taxon>
        <taxon>Hypocreales</taxon>
        <taxon>Hypocreales incertae sedis</taxon>
        <taxon>Trichothecium</taxon>
    </lineage>
</organism>
<reference evidence="1" key="1">
    <citation type="submission" date="2022-10" db="EMBL/GenBank/DDBJ databases">
        <title>Complete Genome of Trichothecium roseum strain YXFP-22015, a Plant Pathogen Isolated from Citrus.</title>
        <authorList>
            <person name="Wang Y."/>
            <person name="Zhu L."/>
        </authorList>
    </citation>
    <scope>NUCLEOTIDE SEQUENCE</scope>
    <source>
        <strain evidence="1">YXFP-22015</strain>
    </source>
</reference>
<proteinExistence type="predicted"/>
<accession>A0ACC0URY1</accession>
<dbReference type="Proteomes" id="UP001163324">
    <property type="component" value="Chromosome 8"/>
</dbReference>
<dbReference type="EMBL" id="CM047947">
    <property type="protein sequence ID" value="KAI9896885.1"/>
    <property type="molecule type" value="Genomic_DNA"/>
</dbReference>